<dbReference type="InterPro" id="IPR011993">
    <property type="entry name" value="PH-like_dom_sf"/>
</dbReference>
<dbReference type="Gene3D" id="2.20.70.10">
    <property type="match status" value="2"/>
</dbReference>
<dbReference type="SUPFAM" id="SSF50729">
    <property type="entry name" value="PH domain-like"/>
    <property type="match status" value="1"/>
</dbReference>
<dbReference type="InterPro" id="IPR057971">
    <property type="entry name" value="PKHA4-7_TBCA"/>
</dbReference>
<dbReference type="Pfam" id="PF25541">
    <property type="entry name" value="TBCA_PH"/>
    <property type="match status" value="1"/>
</dbReference>
<dbReference type="SUPFAM" id="SSF51045">
    <property type="entry name" value="WW domain"/>
    <property type="match status" value="2"/>
</dbReference>
<dbReference type="Gene3D" id="1.10.510.10">
    <property type="entry name" value="Transferase(Phosphotransferase) domain 1"/>
    <property type="match status" value="2"/>
</dbReference>
<feature type="compositionally biased region" description="Polar residues" evidence="2">
    <location>
        <begin position="2333"/>
        <end position="2348"/>
    </location>
</feature>
<dbReference type="PROSITE" id="PS50011">
    <property type="entry name" value="PROTEIN_KINASE_DOM"/>
    <property type="match status" value="2"/>
</dbReference>
<dbReference type="SMART" id="SM00220">
    <property type="entry name" value="S_TKc"/>
    <property type="match status" value="1"/>
</dbReference>
<evidence type="ECO:0000256" key="1">
    <source>
        <dbReference type="SAM" id="Coils"/>
    </source>
</evidence>
<feature type="compositionally biased region" description="Low complexity" evidence="2">
    <location>
        <begin position="1809"/>
        <end position="1829"/>
    </location>
</feature>
<feature type="compositionally biased region" description="Basic and acidic residues" evidence="2">
    <location>
        <begin position="2298"/>
        <end position="2316"/>
    </location>
</feature>
<feature type="compositionally biased region" description="Polar residues" evidence="2">
    <location>
        <begin position="1536"/>
        <end position="1576"/>
    </location>
</feature>
<evidence type="ECO:0000259" key="4">
    <source>
        <dbReference type="PROSITE" id="PS50011"/>
    </source>
</evidence>
<feature type="compositionally biased region" description="Polar residues" evidence="2">
    <location>
        <begin position="1702"/>
        <end position="1715"/>
    </location>
</feature>
<feature type="coiled-coil region" evidence="1">
    <location>
        <begin position="2123"/>
        <end position="2164"/>
    </location>
</feature>
<feature type="region of interest" description="Disordered" evidence="2">
    <location>
        <begin position="2608"/>
        <end position="2636"/>
    </location>
</feature>
<dbReference type="EMBL" id="OV696688">
    <property type="protein sequence ID" value="CAH1256872.1"/>
    <property type="molecule type" value="Genomic_DNA"/>
</dbReference>
<sequence>MAHRGRAQRVDRRPPPLPAVRNRVDIVGVGNTVMNFEGGQPYVNVGAAQEILAQESNDRWSYETFSNDVTGFINALSSTTGSVRYSVEHRVRKEYLPKFLLNMRRDSLKRFPECRRILTEMSSQDKIPSIAKASLKLLIELVLSDPIKNETAEKLLTHEEIFRSSLDARRFEQQDQIEQELRVKAYALLLSCINLHCCKATLSPSSDRFRQPLTRVREDLKTIRGDTHALTSAVFFALEAISRLIDSDEKKSKALLTKLSKFLTFIEEEAKKQDPLTDKLMKKVTKFVNSVTSYDEELALIFLSVLTRTTPGGLVCFQLLAECRVHRIETERRRLSFKRTTQHEPSWSVLYRIAWHMVRLAKDVDTPRATRVQAVKADSTMCLGSFWTNPDLKKINDFPTAKPLIMAMCEDLIYSDIHEIAEAVTEPLLVRGGSIDYGKLTERVLPKHLAHYHQNEDLEVFQDQLPHQCNNSVIYQGVMGGKQIHVAIKVARVQNLQSFNGLHDTSTPACKRIQDEIKVLRRLKHPNIINLLASSVESPVHYVMGLMTHGNLMDYLRKHRSPVLPPQQLFAIAIHVLRALAFLQGDKSVHRNVMAKNVLVTMEDGVLCYKLSGFCKARKAKESKPYAVKDSLTYFKGSWNEQMPLRFLAPESLVSQWYSAKSDMWSFGVFLYELFTCGAVPYQEFDCMSTEDLLFRIVRKGLRMKQPSCVPTSIFRLMKDLLRVDELERPAADLVLEQIEQLQPKYSNTDDDWRPYLPPVEDVVDAYCCQEIPEALLKRLKDPDASSSDRTSMAGNALQECYEDLLLNSPDRPKETVHKEETLTLEKVPKALASVETYREIGPTTKDCEQLTAIRFMKDPVRSGEEFACLYTVRPSAGNLRDYLSNKCCSSPSLLEDFCRAITLALQCLHGKDVVHRDLRLEHVFVENEDGQPKVMLGRFGRTKKLLQGPYDEDVSESYFEYGRPGPVDASRWSPPEVLHFGLYSFKSDVFSLGSVFQELWQAFDAPIGAPSHLTVPYQGMKAEEIRDFLDRNMVLEKSPSCPDWLFQLIQKCRAYHNVDRPTLEDILQVLETHEVPGEWKEDPYMFDYYALVQLFDRESFSDDSDPDLYEEVATNKRKEDGGATCTSPEPLYMNLPLSGQQGTTDNQDADSDEEDGASGGEDGVLQASAIWAEQPVQMRTIVTSLSVPSETLESAYHPLFAGRTPPDKCVVQPGSDFKGVAPLEHTAIKVFKMAADMRLGDLPPPWRYAVTRDSRIYFINDDNMSTSWLHPLTGQPVQTGYRDRKDLPSGWEEAVTPEGAPYFVDHRGKKTTFKHPVTGQSPTGPRDYILMDRSTITDSRSTSTVSFQDEKKPNSASNKSPMDVGILGGTLKETKKEPPSPSSYLMRGWLNKQDHGGLRSWRKRWFVLTNRGLLYYKNEGESNLLGSIVLIGYKVEAISASADKSRSSQKHAFKLTHPSQRQYIFSAESREDMVKWLKALNAVTTTDTQTNSEICCFNSTNNVPSPKQNIQRGRADEIDDAGFNERDNTLRPRVVSSSSQEGNMPTSSKLSAPNGYQPNYRSPQYQENRQNSPNYVQYRPKGDRNGHAAPRPVTYHAGMAMTNNVPGSKPSSVDTDSGYHGSERRPVQNSRSDSRLLPYANDLRNPYRTDRARQQPPDPRVVQRSESLQRLQQWKSQTLERQGRSRSDLSTVEEVPRANYRNYQQDNGSSSNYSTEHRKGVYPDSYKTLPRHMPAGQISPKYNSTPPSEDSWHISTLPRNNSSGYKTAQDQYYQNYARNQAWQHNTPADPKELKREESLRQLSDWRQRTLSSTTSQGSGPSSGPDQSRNYQDMRRRDPTDAARKVRPVSEHFRFPETRSVDAVMRQTRPVSSFYPTAGVESPPPVRPPLPTAYRHQEYGTDHPDAAPSRSYRTATQEAPKVSHVSYNHVPETKETSDDAYSLGDIDDVFAGEVTPSSRPNFKLTSSDLMGKSHEELTLLLIQLKRDQDQLVEEHNDALSKMMAYTRAGASGLHSPHDEEERWKQYEELRRKCEESERKLNASKPMLSLVTNMVKLGDLYNTPDNRHNKQYDEFGRRTNPEMSNREQFEFSRQLEEQQVGSANSGLQHSPSDDKLVNVKSMRIRELDGHMQELTARVTVLKEDMENLERTLHSTSKKMAHYRDQPQEKDRYASLQAAIQSEISKVRADLAQESKKLEAFSGEHGQLSNELRAVHSRLWEDSTSTTASSPSKASEKAAMKNRLQQDLAHVQSMMSGLAQQRDRLEGHVNSIRNQFSAGADGPFVETDLDTGIQHDLRAAQQAEREHQNNTQAREEAQLQRSVPTILVHRPENNADPSQNSGAFKSSLSVRQLKRESAERRSRDRQHDREVVGGEADGNDRSRSPPKRSNTLPGRPRDQSINNMTARSLKRVSRSSSDVSRLRIPSTSSSEGGRRRKPSAAERLFGGGGGISRSAVDLRTLGQHDQPGRSKSSKSTSSILKKPRKTKPRPDFSAPVEPFHSTTDLEMSPPENSPKVIETDIEPVEFDLDWNRELLPPAKTVLIPERYVSDTESEESLSPEEQAQRRRKAAKFQKLLSNYSMQDLSKANSEREKKDRAHILSVQAALASQVKQESRKMARSPHLERKTFTVPEDRGTYL</sequence>
<accession>A0A8J9ZMB8</accession>
<feature type="region of interest" description="Disordered" evidence="2">
    <location>
        <begin position="2298"/>
        <end position="2511"/>
    </location>
</feature>
<feature type="region of interest" description="Disordered" evidence="2">
    <location>
        <begin position="2219"/>
        <end position="2239"/>
    </location>
</feature>
<dbReference type="PROSITE" id="PS50003">
    <property type="entry name" value="PH_DOMAIN"/>
    <property type="match status" value="1"/>
</dbReference>
<dbReference type="SMART" id="SM00456">
    <property type="entry name" value="WW"/>
    <property type="match status" value="2"/>
</dbReference>
<feature type="compositionally biased region" description="Acidic residues" evidence="2">
    <location>
        <begin position="1148"/>
        <end position="1157"/>
    </location>
</feature>
<protein>
    <submittedName>
        <fullName evidence="6">PLEKHA5 protein</fullName>
    </submittedName>
</protein>
<dbReference type="Proteomes" id="UP000838412">
    <property type="component" value="Chromosome 3"/>
</dbReference>
<feature type="compositionally biased region" description="Low complexity" evidence="2">
    <location>
        <begin position="2412"/>
        <end position="2421"/>
    </location>
</feature>
<feature type="domain" description="Protein kinase" evidence="4">
    <location>
        <begin position="787"/>
        <end position="1086"/>
    </location>
</feature>
<name>A0A8J9ZMB8_BRALA</name>
<dbReference type="InterPro" id="IPR011009">
    <property type="entry name" value="Kinase-like_dom_sf"/>
</dbReference>
<dbReference type="InterPro" id="IPR036020">
    <property type="entry name" value="WW_dom_sf"/>
</dbReference>
<dbReference type="SUPFAM" id="SSF56112">
    <property type="entry name" value="Protein kinase-like (PK-like)"/>
    <property type="match status" value="2"/>
</dbReference>
<feature type="region of interest" description="Disordered" evidence="2">
    <location>
        <begin position="2060"/>
        <end position="2114"/>
    </location>
</feature>
<reference evidence="6" key="1">
    <citation type="submission" date="2022-01" db="EMBL/GenBank/DDBJ databases">
        <authorList>
            <person name="Braso-Vives M."/>
        </authorList>
    </citation>
    <scope>NUCLEOTIDE SEQUENCE</scope>
</reference>
<dbReference type="Pfam" id="PF00397">
    <property type="entry name" value="WW"/>
    <property type="match status" value="1"/>
</dbReference>
<feature type="compositionally biased region" description="Basic and acidic residues" evidence="2">
    <location>
        <begin position="2064"/>
        <end position="2095"/>
    </location>
</feature>
<dbReference type="GO" id="GO:0004672">
    <property type="term" value="F:protein kinase activity"/>
    <property type="evidence" value="ECO:0007669"/>
    <property type="project" value="InterPro"/>
</dbReference>
<feature type="compositionally biased region" description="Basic and acidic residues" evidence="2">
    <location>
        <begin position="1832"/>
        <end position="1845"/>
    </location>
</feature>
<feature type="compositionally biased region" description="Polar residues" evidence="2">
    <location>
        <begin position="1741"/>
        <end position="1766"/>
    </location>
</feature>
<gene>
    <name evidence="6" type="primary">PLEKHA5</name>
    <name evidence="6" type="ORF">BLAG_LOCUS14981</name>
</gene>
<keyword evidence="7" id="KW-1185">Reference proteome</keyword>
<dbReference type="Gene3D" id="2.30.29.30">
    <property type="entry name" value="Pleckstrin-homology domain (PH domain)/Phosphotyrosine-binding domain (PTB)"/>
    <property type="match status" value="1"/>
</dbReference>
<dbReference type="Pfam" id="PF00169">
    <property type="entry name" value="PH"/>
    <property type="match status" value="1"/>
</dbReference>
<dbReference type="PROSITE" id="PS01159">
    <property type="entry name" value="WW_DOMAIN_1"/>
    <property type="match status" value="2"/>
</dbReference>
<dbReference type="CDD" id="cd00201">
    <property type="entry name" value="WW"/>
    <property type="match status" value="2"/>
</dbReference>
<dbReference type="SMART" id="SM00233">
    <property type="entry name" value="PH"/>
    <property type="match status" value="1"/>
</dbReference>
<evidence type="ECO:0000259" key="3">
    <source>
        <dbReference type="PROSITE" id="PS50003"/>
    </source>
</evidence>
<dbReference type="GO" id="GO:0005737">
    <property type="term" value="C:cytoplasm"/>
    <property type="evidence" value="ECO:0007669"/>
    <property type="project" value="UniProtKB-ARBA"/>
</dbReference>
<feature type="domain" description="WW" evidence="5">
    <location>
        <begin position="1241"/>
        <end position="1274"/>
    </location>
</feature>
<feature type="compositionally biased region" description="Basic and acidic residues" evidence="2">
    <location>
        <begin position="2610"/>
        <end position="2636"/>
    </location>
</feature>
<dbReference type="PANTHER" id="PTHR12752:SF9">
    <property type="entry name" value="KRAMER, ISOFORM I"/>
    <property type="match status" value="1"/>
</dbReference>
<organism evidence="6 7">
    <name type="scientific">Branchiostoma lanceolatum</name>
    <name type="common">Common lancelet</name>
    <name type="synonym">Amphioxus lanceolatum</name>
    <dbReference type="NCBI Taxonomy" id="7740"/>
    <lineage>
        <taxon>Eukaryota</taxon>
        <taxon>Metazoa</taxon>
        <taxon>Chordata</taxon>
        <taxon>Cephalochordata</taxon>
        <taxon>Leptocardii</taxon>
        <taxon>Amphioxiformes</taxon>
        <taxon>Branchiostomatidae</taxon>
        <taxon>Branchiostoma</taxon>
    </lineage>
</organism>
<feature type="region of interest" description="Disordered" evidence="2">
    <location>
        <begin position="1114"/>
        <end position="1162"/>
    </location>
</feature>
<feature type="compositionally biased region" description="Polar residues" evidence="2">
    <location>
        <begin position="2096"/>
        <end position="2109"/>
    </location>
</feature>
<dbReference type="PROSITE" id="PS50020">
    <property type="entry name" value="WW_DOMAIN_2"/>
    <property type="match status" value="2"/>
</dbReference>
<dbReference type="InterPro" id="IPR000719">
    <property type="entry name" value="Prot_kinase_dom"/>
</dbReference>
<dbReference type="InterPro" id="IPR001849">
    <property type="entry name" value="PH_domain"/>
</dbReference>
<feature type="domain" description="WW" evidence="5">
    <location>
        <begin position="1286"/>
        <end position="1319"/>
    </location>
</feature>
<dbReference type="InterPro" id="IPR001245">
    <property type="entry name" value="Ser-Thr/Tyr_kinase_cat_dom"/>
</dbReference>
<evidence type="ECO:0000259" key="5">
    <source>
        <dbReference type="PROSITE" id="PS50020"/>
    </source>
</evidence>
<dbReference type="Pfam" id="PF07714">
    <property type="entry name" value="PK_Tyr_Ser-Thr"/>
    <property type="match status" value="2"/>
</dbReference>
<dbReference type="Gene3D" id="3.30.200.20">
    <property type="entry name" value="Phosphorylase Kinase, domain 1"/>
    <property type="match status" value="1"/>
</dbReference>
<feature type="domain" description="PH" evidence="3">
    <location>
        <begin position="1384"/>
        <end position="1486"/>
    </location>
</feature>
<feature type="compositionally biased region" description="Basic and acidic residues" evidence="2">
    <location>
        <begin position="2351"/>
        <end position="2381"/>
    </location>
</feature>
<feature type="region of interest" description="Disordered" evidence="2">
    <location>
        <begin position="1806"/>
        <end position="1845"/>
    </location>
</feature>
<evidence type="ECO:0000313" key="6">
    <source>
        <dbReference type="EMBL" id="CAH1256872.1"/>
    </source>
</evidence>
<dbReference type="PANTHER" id="PTHR12752">
    <property type="entry name" value="PHOSPHOINOSITOL 3-PHOSPHATE-BINDING PROTEIN"/>
    <property type="match status" value="1"/>
</dbReference>
<dbReference type="OrthoDB" id="10034682at2759"/>
<evidence type="ECO:0000313" key="7">
    <source>
        <dbReference type="Proteomes" id="UP000838412"/>
    </source>
</evidence>
<feature type="compositionally biased region" description="Polar residues" evidence="2">
    <location>
        <begin position="1602"/>
        <end position="1616"/>
    </location>
</feature>
<feature type="compositionally biased region" description="Low complexity" evidence="2">
    <location>
        <begin position="2221"/>
        <end position="2231"/>
    </location>
</feature>
<feature type="compositionally biased region" description="Polar residues" evidence="2">
    <location>
        <begin position="1138"/>
        <end position="1147"/>
    </location>
</feature>
<dbReference type="PRINTS" id="PR00109">
    <property type="entry name" value="TYRKINASE"/>
</dbReference>
<dbReference type="GO" id="GO:0005524">
    <property type="term" value="F:ATP binding"/>
    <property type="evidence" value="ECO:0007669"/>
    <property type="project" value="InterPro"/>
</dbReference>
<feature type="domain" description="Protein kinase" evidence="4">
    <location>
        <begin position="429"/>
        <end position="746"/>
    </location>
</feature>
<feature type="compositionally biased region" description="Polar residues" evidence="2">
    <location>
        <begin position="1665"/>
        <end position="1681"/>
    </location>
</feature>
<keyword evidence="1" id="KW-0175">Coiled coil</keyword>
<dbReference type="InterPro" id="IPR001202">
    <property type="entry name" value="WW_dom"/>
</dbReference>
<proteinExistence type="predicted"/>
<feature type="region of interest" description="Disordered" evidence="2">
    <location>
        <begin position="1520"/>
        <end position="1766"/>
    </location>
</feature>
<feature type="region of interest" description="Disordered" evidence="2">
    <location>
        <begin position="1340"/>
        <end position="1365"/>
    </location>
</feature>
<evidence type="ECO:0000256" key="2">
    <source>
        <dbReference type="SAM" id="MobiDB-lite"/>
    </source>
</evidence>